<dbReference type="Pfam" id="PF01850">
    <property type="entry name" value="PIN"/>
    <property type="match status" value="1"/>
</dbReference>
<dbReference type="PANTHER" id="PTHR36173:SF2">
    <property type="entry name" value="RIBONUCLEASE VAPC16"/>
    <property type="match status" value="1"/>
</dbReference>
<sequence length="128" mass="14851">MRLLLDTHVFLWWVYDDPKLSQTARDVILDSANTKYVSAVTAWELAIKAGQGKLKLNQSVADFYIKYTNQNYFETIPLGLNHLFMVERLPSHHKDPFDRLLVVQAQAEKLKIVSADNALDAYEIERLW</sequence>
<organism evidence="2 3">
    <name type="scientific">Methyloradius palustris</name>
    <dbReference type="NCBI Taxonomy" id="2778876"/>
    <lineage>
        <taxon>Bacteria</taxon>
        <taxon>Pseudomonadati</taxon>
        <taxon>Pseudomonadota</taxon>
        <taxon>Betaproteobacteria</taxon>
        <taxon>Nitrosomonadales</taxon>
        <taxon>Methylophilaceae</taxon>
        <taxon>Methyloradius</taxon>
    </lineage>
</organism>
<dbReference type="CDD" id="cd09872">
    <property type="entry name" value="PIN_Sll0205-like"/>
    <property type="match status" value="1"/>
</dbReference>
<evidence type="ECO:0000313" key="3">
    <source>
        <dbReference type="Proteomes" id="UP000826722"/>
    </source>
</evidence>
<dbReference type="RefSeq" id="WP_221765174.1">
    <property type="nucleotide sequence ID" value="NZ_AP024110.1"/>
</dbReference>
<dbReference type="InterPro" id="IPR052919">
    <property type="entry name" value="TA_system_RNase"/>
</dbReference>
<dbReference type="AlphaFoldDB" id="A0A8D5G250"/>
<accession>A0A8D5G250</accession>
<dbReference type="InterPro" id="IPR041705">
    <property type="entry name" value="PIN_Sll0205"/>
</dbReference>
<evidence type="ECO:0000259" key="1">
    <source>
        <dbReference type="Pfam" id="PF01850"/>
    </source>
</evidence>
<dbReference type="KEGG" id="mpau:ZMTM_09270"/>
<reference evidence="2" key="1">
    <citation type="journal article" date="2021" name="Arch. Microbiol.">
        <title>Methyloradius palustris gen. nov., sp. nov., a methanol-oxidizing bacterium isolated from snow.</title>
        <authorList>
            <person name="Miyadera T."/>
            <person name="Kojima H."/>
            <person name="Fukui M."/>
        </authorList>
    </citation>
    <scope>NUCLEOTIDE SEQUENCE</scope>
    <source>
        <strain evidence="2">Zm11</strain>
    </source>
</reference>
<feature type="domain" description="PIN" evidence="1">
    <location>
        <begin position="4"/>
        <end position="122"/>
    </location>
</feature>
<name>A0A8D5G250_9PROT</name>
<dbReference type="EMBL" id="AP024110">
    <property type="protein sequence ID" value="BCM24668.1"/>
    <property type="molecule type" value="Genomic_DNA"/>
</dbReference>
<dbReference type="InterPro" id="IPR029060">
    <property type="entry name" value="PIN-like_dom_sf"/>
</dbReference>
<dbReference type="Gene3D" id="3.40.50.1010">
    <property type="entry name" value="5'-nuclease"/>
    <property type="match status" value="1"/>
</dbReference>
<dbReference type="PANTHER" id="PTHR36173">
    <property type="entry name" value="RIBONUCLEASE VAPC16-RELATED"/>
    <property type="match status" value="1"/>
</dbReference>
<gene>
    <name evidence="2" type="ORF">ZMTM_09270</name>
</gene>
<dbReference type="Proteomes" id="UP000826722">
    <property type="component" value="Chromosome"/>
</dbReference>
<protein>
    <submittedName>
        <fullName evidence="2">Twitching motility protein PilT</fullName>
    </submittedName>
</protein>
<evidence type="ECO:0000313" key="2">
    <source>
        <dbReference type="EMBL" id="BCM24668.1"/>
    </source>
</evidence>
<dbReference type="SUPFAM" id="SSF88723">
    <property type="entry name" value="PIN domain-like"/>
    <property type="match status" value="1"/>
</dbReference>
<proteinExistence type="predicted"/>
<keyword evidence="3" id="KW-1185">Reference proteome</keyword>
<dbReference type="InterPro" id="IPR002716">
    <property type="entry name" value="PIN_dom"/>
</dbReference>